<accession>A8IY23</accession>
<evidence type="ECO:0000313" key="2">
    <source>
        <dbReference type="Proteomes" id="UP000006906"/>
    </source>
</evidence>
<dbReference type="PaxDb" id="3055-EDP03018"/>
<proteinExistence type="predicted"/>
<evidence type="ECO:0000313" key="1">
    <source>
        <dbReference type="EMBL" id="PNW76212.1"/>
    </source>
</evidence>
<dbReference type="AlphaFoldDB" id="A8IY23"/>
<dbReference type="GeneID" id="5719542"/>
<dbReference type="KEGG" id="cre:CHLRE_12g543500v5"/>
<dbReference type="EMBL" id="CM008973">
    <property type="protein sequence ID" value="PNW76212.1"/>
    <property type="molecule type" value="Genomic_DNA"/>
</dbReference>
<dbReference type="InParanoid" id="A8IY23"/>
<dbReference type="RefSeq" id="XP_001694082.1">
    <property type="nucleotide sequence ID" value="XM_001694030.2"/>
</dbReference>
<keyword evidence="2" id="KW-1185">Reference proteome</keyword>
<gene>
    <name evidence="1" type="ORF">CHLRE_12g543500v5</name>
</gene>
<dbReference type="Proteomes" id="UP000006906">
    <property type="component" value="Chromosome 12"/>
</dbReference>
<protein>
    <recommendedName>
        <fullName evidence="3">PGG domain-containing protein</fullName>
    </recommendedName>
</protein>
<sequence>MTTLLKPGQGRVAPETGASKTGGDMQVVVNASSPNGEEEDLVDIYMRTVPWTKQTTLSTQQAIKSVWKRLVIVRGVEHTKESLKNFWTTLGVVSALLLSVTYSTVTSPLASDDPSKSSAVTFVRAVGGISLVLSLVIIVTTVIYLIEIDNCTTNRDLEDFIRSNGSLFDILTGFFSASVGLLMAQALATMYVTFNPTEFWITIGFTGFFAVVTAVFAAVLAGHNRFRMWARYDSPLAIERRVVERLVEERQKRAKAAEETFKNS</sequence>
<evidence type="ECO:0008006" key="3">
    <source>
        <dbReference type="Google" id="ProtNLM"/>
    </source>
</evidence>
<dbReference type="HOGENOM" id="CLU_1055048_0_0_1"/>
<organism evidence="1 2">
    <name type="scientific">Chlamydomonas reinhardtii</name>
    <name type="common">Chlamydomonas smithii</name>
    <dbReference type="NCBI Taxonomy" id="3055"/>
    <lineage>
        <taxon>Eukaryota</taxon>
        <taxon>Viridiplantae</taxon>
        <taxon>Chlorophyta</taxon>
        <taxon>core chlorophytes</taxon>
        <taxon>Chlorophyceae</taxon>
        <taxon>CS clade</taxon>
        <taxon>Chlamydomonadales</taxon>
        <taxon>Chlamydomonadaceae</taxon>
        <taxon>Chlamydomonas</taxon>
    </lineage>
</organism>
<name>A8IY23_CHLRE</name>
<dbReference type="OrthoDB" id="536360at2759"/>
<reference evidence="1 2" key="1">
    <citation type="journal article" date="2007" name="Science">
        <title>The Chlamydomonas genome reveals the evolution of key animal and plant functions.</title>
        <authorList>
            <person name="Merchant S.S."/>
            <person name="Prochnik S.E."/>
            <person name="Vallon O."/>
            <person name="Harris E.H."/>
            <person name="Karpowicz S.J."/>
            <person name="Witman G.B."/>
            <person name="Terry A."/>
            <person name="Salamov A."/>
            <person name="Fritz-Laylin L.K."/>
            <person name="Marechal-Drouard L."/>
            <person name="Marshall W.F."/>
            <person name="Qu L.H."/>
            <person name="Nelson D.R."/>
            <person name="Sanderfoot A.A."/>
            <person name="Spalding M.H."/>
            <person name="Kapitonov V.V."/>
            <person name="Ren Q."/>
            <person name="Ferris P."/>
            <person name="Lindquist E."/>
            <person name="Shapiro H."/>
            <person name="Lucas S.M."/>
            <person name="Grimwood J."/>
            <person name="Schmutz J."/>
            <person name="Cardol P."/>
            <person name="Cerutti H."/>
            <person name="Chanfreau G."/>
            <person name="Chen C.L."/>
            <person name="Cognat V."/>
            <person name="Croft M.T."/>
            <person name="Dent R."/>
            <person name="Dutcher S."/>
            <person name="Fernandez E."/>
            <person name="Fukuzawa H."/>
            <person name="Gonzalez-Ballester D."/>
            <person name="Gonzalez-Halphen D."/>
            <person name="Hallmann A."/>
            <person name="Hanikenne M."/>
            <person name="Hippler M."/>
            <person name="Inwood W."/>
            <person name="Jabbari K."/>
            <person name="Kalanon M."/>
            <person name="Kuras R."/>
            <person name="Lefebvre P.A."/>
            <person name="Lemaire S.D."/>
            <person name="Lobanov A.V."/>
            <person name="Lohr M."/>
            <person name="Manuell A."/>
            <person name="Meier I."/>
            <person name="Mets L."/>
            <person name="Mittag M."/>
            <person name="Mittelmeier T."/>
            <person name="Moroney J.V."/>
            <person name="Moseley J."/>
            <person name="Napoli C."/>
            <person name="Nedelcu A.M."/>
            <person name="Niyogi K."/>
            <person name="Novoselov S.V."/>
            <person name="Paulsen I.T."/>
            <person name="Pazour G."/>
            <person name="Purton S."/>
            <person name="Ral J.P."/>
            <person name="Riano-Pachon D.M."/>
            <person name="Riekhof W."/>
            <person name="Rymarquis L."/>
            <person name="Schroda M."/>
            <person name="Stern D."/>
            <person name="Umen J."/>
            <person name="Willows R."/>
            <person name="Wilson N."/>
            <person name="Zimmer S.L."/>
            <person name="Allmer J."/>
            <person name="Balk J."/>
            <person name="Bisova K."/>
            <person name="Chen C.J."/>
            <person name="Elias M."/>
            <person name="Gendler K."/>
            <person name="Hauser C."/>
            <person name="Lamb M.R."/>
            <person name="Ledford H."/>
            <person name="Long J.C."/>
            <person name="Minagawa J."/>
            <person name="Page M.D."/>
            <person name="Pan J."/>
            <person name="Pootakham W."/>
            <person name="Roje S."/>
            <person name="Rose A."/>
            <person name="Stahlberg E."/>
            <person name="Terauchi A.M."/>
            <person name="Yang P."/>
            <person name="Ball S."/>
            <person name="Bowler C."/>
            <person name="Dieckmann C.L."/>
            <person name="Gladyshev V.N."/>
            <person name="Green P."/>
            <person name="Jorgensen R."/>
            <person name="Mayfield S."/>
            <person name="Mueller-Roeber B."/>
            <person name="Rajamani S."/>
            <person name="Sayre R.T."/>
            <person name="Brokstein P."/>
            <person name="Dubchak I."/>
            <person name="Goodstein D."/>
            <person name="Hornick L."/>
            <person name="Huang Y.W."/>
            <person name="Jhaveri J."/>
            <person name="Luo Y."/>
            <person name="Martinez D."/>
            <person name="Ngau W.C."/>
            <person name="Otillar B."/>
            <person name="Poliakov A."/>
            <person name="Porter A."/>
            <person name="Szajkowski L."/>
            <person name="Werner G."/>
            <person name="Zhou K."/>
            <person name="Grigoriev I.V."/>
            <person name="Rokhsar D.S."/>
            <person name="Grossman A.R."/>
        </authorList>
    </citation>
    <scope>NUCLEOTIDE SEQUENCE [LARGE SCALE GENOMIC DNA]</scope>
    <source>
        <strain evidence="2">CC-503</strain>
    </source>
</reference>
<dbReference type="Gramene" id="PNW76212">
    <property type="protein sequence ID" value="PNW76212"/>
    <property type="gene ID" value="CHLRE_12g543500v5"/>
</dbReference>